<dbReference type="GO" id="GO:0050479">
    <property type="term" value="F:glyceryl-ether monooxygenase activity"/>
    <property type="evidence" value="ECO:0007669"/>
    <property type="project" value="TreeGrafter"/>
</dbReference>
<dbReference type="RefSeq" id="WP_136538486.1">
    <property type="nucleotide sequence ID" value="NZ_STGU01000002.1"/>
</dbReference>
<feature type="compositionally biased region" description="Polar residues" evidence="7">
    <location>
        <begin position="305"/>
        <end position="317"/>
    </location>
</feature>
<evidence type="ECO:0000256" key="5">
    <source>
        <dbReference type="ARBA" id="ARBA00023098"/>
    </source>
</evidence>
<dbReference type="GO" id="GO:0016020">
    <property type="term" value="C:membrane"/>
    <property type="evidence" value="ECO:0007669"/>
    <property type="project" value="GOC"/>
</dbReference>
<feature type="transmembrane region" description="Helical" evidence="8">
    <location>
        <begin position="44"/>
        <end position="70"/>
    </location>
</feature>
<accession>A0A4S8Q1J4</accession>
<comment type="subcellular location">
    <subcellularLocation>
        <location evidence="1">Endomembrane system</location>
        <topology evidence="1">Multi-pass membrane protein</topology>
    </subcellularLocation>
</comment>
<dbReference type="Proteomes" id="UP000307378">
    <property type="component" value="Unassembled WGS sequence"/>
</dbReference>
<dbReference type="InterPro" id="IPR006694">
    <property type="entry name" value="Fatty_acid_hydroxylase"/>
</dbReference>
<proteinExistence type="predicted"/>
<dbReference type="PANTHER" id="PTHR21624:SF1">
    <property type="entry name" value="ALKYLGLYCEROL MONOOXYGENASE"/>
    <property type="match status" value="1"/>
</dbReference>
<keyword evidence="2 8" id="KW-0812">Transmembrane</keyword>
<organism evidence="10 11">
    <name type="scientific">Rhizobium rosettiformans W3</name>
    <dbReference type="NCBI Taxonomy" id="538378"/>
    <lineage>
        <taxon>Bacteria</taxon>
        <taxon>Pseudomonadati</taxon>
        <taxon>Pseudomonadota</taxon>
        <taxon>Alphaproteobacteria</taxon>
        <taxon>Hyphomicrobiales</taxon>
        <taxon>Rhizobiaceae</taxon>
        <taxon>Rhizobium/Agrobacterium group</taxon>
        <taxon>Rhizobium</taxon>
    </lineage>
</organism>
<feature type="transmembrane region" description="Helical" evidence="8">
    <location>
        <begin position="12"/>
        <end position="32"/>
    </location>
</feature>
<dbReference type="EMBL" id="STGU01000002">
    <property type="protein sequence ID" value="THV37983.1"/>
    <property type="molecule type" value="Genomic_DNA"/>
</dbReference>
<dbReference type="PANTHER" id="PTHR21624">
    <property type="entry name" value="STEROL DESATURASE-RELATED PROTEIN"/>
    <property type="match status" value="1"/>
</dbReference>
<evidence type="ECO:0000313" key="10">
    <source>
        <dbReference type="EMBL" id="THV37983.1"/>
    </source>
</evidence>
<dbReference type="GO" id="GO:0008610">
    <property type="term" value="P:lipid biosynthetic process"/>
    <property type="evidence" value="ECO:0007669"/>
    <property type="project" value="InterPro"/>
</dbReference>
<feature type="domain" description="Fatty acid hydroxylase" evidence="9">
    <location>
        <begin position="88"/>
        <end position="221"/>
    </location>
</feature>
<dbReference type="GO" id="GO:0005506">
    <property type="term" value="F:iron ion binding"/>
    <property type="evidence" value="ECO:0007669"/>
    <property type="project" value="InterPro"/>
</dbReference>
<dbReference type="AlphaFoldDB" id="A0A4S8Q1J4"/>
<dbReference type="InterPro" id="IPR051689">
    <property type="entry name" value="Sterol_desaturase/TMEM195"/>
</dbReference>
<evidence type="ECO:0000256" key="4">
    <source>
        <dbReference type="ARBA" id="ARBA00023002"/>
    </source>
</evidence>
<keyword evidence="4" id="KW-0560">Oxidoreductase</keyword>
<dbReference type="GO" id="GO:0012505">
    <property type="term" value="C:endomembrane system"/>
    <property type="evidence" value="ECO:0007669"/>
    <property type="project" value="UniProtKB-SubCell"/>
</dbReference>
<keyword evidence="6 8" id="KW-0472">Membrane</keyword>
<evidence type="ECO:0000259" key="9">
    <source>
        <dbReference type="Pfam" id="PF04116"/>
    </source>
</evidence>
<name>A0A4S8Q1J4_9HYPH</name>
<gene>
    <name evidence="10" type="ORF">FAA86_04035</name>
</gene>
<evidence type="ECO:0000256" key="8">
    <source>
        <dbReference type="SAM" id="Phobius"/>
    </source>
</evidence>
<keyword evidence="3 8" id="KW-1133">Transmembrane helix</keyword>
<dbReference type="Pfam" id="PF04116">
    <property type="entry name" value="FA_hydroxylase"/>
    <property type="match status" value="1"/>
</dbReference>
<evidence type="ECO:0000313" key="11">
    <source>
        <dbReference type="Proteomes" id="UP000307378"/>
    </source>
</evidence>
<feature type="transmembrane region" description="Helical" evidence="8">
    <location>
        <begin position="152"/>
        <end position="171"/>
    </location>
</feature>
<evidence type="ECO:0000256" key="7">
    <source>
        <dbReference type="SAM" id="MobiDB-lite"/>
    </source>
</evidence>
<evidence type="ECO:0000256" key="2">
    <source>
        <dbReference type="ARBA" id="ARBA00022692"/>
    </source>
</evidence>
<evidence type="ECO:0000256" key="6">
    <source>
        <dbReference type="ARBA" id="ARBA00023136"/>
    </source>
</evidence>
<evidence type="ECO:0000256" key="3">
    <source>
        <dbReference type="ARBA" id="ARBA00022989"/>
    </source>
</evidence>
<evidence type="ECO:0000256" key="1">
    <source>
        <dbReference type="ARBA" id="ARBA00004127"/>
    </source>
</evidence>
<feature type="region of interest" description="Disordered" evidence="7">
    <location>
        <begin position="277"/>
        <end position="317"/>
    </location>
</feature>
<comment type="caution">
    <text evidence="10">The sequence shown here is derived from an EMBL/GenBank/DDBJ whole genome shotgun (WGS) entry which is preliminary data.</text>
</comment>
<reference evidence="10 11" key="1">
    <citation type="submission" date="2019-04" db="EMBL/GenBank/DDBJ databases">
        <title>genome sequence of strain W3.</title>
        <authorList>
            <person name="Gao J."/>
            <person name="Sun J."/>
        </authorList>
    </citation>
    <scope>NUCLEOTIDE SEQUENCE [LARGE SCALE GENOMIC DNA]</scope>
    <source>
        <strain evidence="10 11">W3</strain>
    </source>
</reference>
<dbReference type="GO" id="GO:0006643">
    <property type="term" value="P:membrane lipid metabolic process"/>
    <property type="evidence" value="ECO:0007669"/>
    <property type="project" value="TreeGrafter"/>
</dbReference>
<feature type="transmembrane region" description="Helical" evidence="8">
    <location>
        <begin position="82"/>
        <end position="100"/>
    </location>
</feature>
<sequence length="317" mass="35221">MFSPLTETTFRLAVLPMAASLMLLEYGLARLAHHDESHDLRETAASLGVALGHVLLRGVESALLAVPFLFLYEHRLFEFSSASPLAMLALFFAADFLYYWQHRASHVIRWMWATHAVHHSPTRINFTAAVRLGWTGAISGQFLFFLPLAWFGFHPAAIVAVLSLNLFYQFFLHTELAPRLGPLEWVLNTPAHHRVHHASNDTCLDRNFGGILIVFDRMFGTFAEAPRNEPLRYGLRGRSPSVNPLRIAFGEWAAILRDLGRAASLRAALSIAFGPVTRRPAGRKPEAGAAEPCRQAPNPLPLGERQTQPAQTDGDTA</sequence>
<protein>
    <submittedName>
        <fullName evidence="10">Sterol desaturase family protein</fullName>
    </submittedName>
</protein>
<keyword evidence="5" id="KW-0443">Lipid metabolism</keyword>